<reference evidence="2 3" key="1">
    <citation type="submission" date="2018-11" db="EMBL/GenBank/DDBJ databases">
        <title>Genome sequence of Saitozyma podzolica DSM 27192.</title>
        <authorList>
            <person name="Aliyu H."/>
            <person name="Gorte O."/>
            <person name="Ochsenreither K."/>
        </authorList>
    </citation>
    <scope>NUCLEOTIDE SEQUENCE [LARGE SCALE GENOMIC DNA]</scope>
    <source>
        <strain evidence="2 3">DSM 27192</strain>
    </source>
</reference>
<dbReference type="PANTHER" id="PTHR31535">
    <property type="match status" value="1"/>
</dbReference>
<gene>
    <name evidence="2" type="ORF">EHS25_004622</name>
</gene>
<dbReference type="OrthoDB" id="428577at2759"/>
<organism evidence="2 3">
    <name type="scientific">Saitozyma podzolica</name>
    <dbReference type="NCBI Taxonomy" id="1890683"/>
    <lineage>
        <taxon>Eukaryota</taxon>
        <taxon>Fungi</taxon>
        <taxon>Dikarya</taxon>
        <taxon>Basidiomycota</taxon>
        <taxon>Agaricomycotina</taxon>
        <taxon>Tremellomycetes</taxon>
        <taxon>Tremellales</taxon>
        <taxon>Trimorphomycetaceae</taxon>
        <taxon>Saitozyma</taxon>
    </lineage>
</organism>
<protein>
    <submittedName>
        <fullName evidence="2">Uncharacterized protein</fullName>
    </submittedName>
</protein>
<comment type="caution">
    <text evidence="2">The sequence shown here is derived from an EMBL/GenBank/DDBJ whole genome shotgun (WGS) entry which is preliminary data.</text>
</comment>
<feature type="region of interest" description="Disordered" evidence="1">
    <location>
        <begin position="99"/>
        <end position="118"/>
    </location>
</feature>
<dbReference type="AlphaFoldDB" id="A0A427YUV0"/>
<evidence type="ECO:0000313" key="2">
    <source>
        <dbReference type="EMBL" id="RSH94816.1"/>
    </source>
</evidence>
<feature type="region of interest" description="Disordered" evidence="1">
    <location>
        <begin position="123"/>
        <end position="143"/>
    </location>
</feature>
<keyword evidence="3" id="KW-1185">Reference proteome</keyword>
<dbReference type="Proteomes" id="UP000279259">
    <property type="component" value="Unassembled WGS sequence"/>
</dbReference>
<dbReference type="PANTHER" id="PTHR31535:SF3">
    <property type="entry name" value="REGULATORY PROTEIN ZESTE"/>
    <property type="match status" value="1"/>
</dbReference>
<name>A0A427YUV0_9TREE</name>
<dbReference type="STRING" id="1890683.A0A427YUV0"/>
<evidence type="ECO:0000313" key="3">
    <source>
        <dbReference type="Proteomes" id="UP000279259"/>
    </source>
</evidence>
<proteinExistence type="predicted"/>
<sequence>MAAPPRMLYLTGGGYEALVLLPTSYEKAVQIATEKFGVNKATHDVRLTCKAAEMPWIGSWAATEDIYIADTDAYHYACAGKQVVRLGVLVVDKNAGKAAATPATAPPPAAGAGGGGGGAGKAAGGGGSAAAGGGGGGKGGGAGAASKEAELTVSYDVKGKITTFGATVYGDLAKGPPVGSYLGTLTVEGGSFKQKFVGKQLGPNEVFAKFIAHDQATARLLFRPRSVRPKIDILYPEETSLEVSYHVADWQVLTAYPMTSLVPDEGKTRLRWFLRVKHGGSVEDLMTGTESSGLFVEFLPSPTAKPADPKPDDALIPAWPDVRPQNGYCLPRDIFIPHIDRILTTLGIPVESRTSMITAWLPSLMRHKNIAYRLLSSAQLEPTLSLTIIPPPQVIIRVFVLFSGVPDGELKEWESKGLLHSEMGLDWKDAIGWDKNLGNEEMFRVIEYGFMEVNI</sequence>
<accession>A0A427YUV0</accession>
<dbReference type="EMBL" id="RSCD01000002">
    <property type="protein sequence ID" value="RSH94816.1"/>
    <property type="molecule type" value="Genomic_DNA"/>
</dbReference>
<evidence type="ECO:0000256" key="1">
    <source>
        <dbReference type="SAM" id="MobiDB-lite"/>
    </source>
</evidence>